<evidence type="ECO:0000313" key="4">
    <source>
        <dbReference type="Proteomes" id="UP001054821"/>
    </source>
</evidence>
<dbReference type="Proteomes" id="UP001054821">
    <property type="component" value="Chromosome 1"/>
</dbReference>
<reference evidence="2" key="1">
    <citation type="submission" date="2019-07" db="EMBL/GenBank/DDBJ databases">
        <authorList>
            <person name="Alioto T."/>
            <person name="Alioto T."/>
            <person name="Gomez Garrido J."/>
        </authorList>
    </citation>
    <scope>NUCLEOTIDE SEQUENCE</scope>
</reference>
<organism evidence="2 3">
    <name type="scientific">Prunus dulcis</name>
    <name type="common">Almond</name>
    <name type="synonym">Amygdalus dulcis</name>
    <dbReference type="NCBI Taxonomy" id="3755"/>
    <lineage>
        <taxon>Eukaryota</taxon>
        <taxon>Viridiplantae</taxon>
        <taxon>Streptophyta</taxon>
        <taxon>Embryophyta</taxon>
        <taxon>Tracheophyta</taxon>
        <taxon>Spermatophyta</taxon>
        <taxon>Magnoliopsida</taxon>
        <taxon>eudicotyledons</taxon>
        <taxon>Gunneridae</taxon>
        <taxon>Pentapetalae</taxon>
        <taxon>rosids</taxon>
        <taxon>fabids</taxon>
        <taxon>Rosales</taxon>
        <taxon>Rosaceae</taxon>
        <taxon>Amygdaloideae</taxon>
        <taxon>Amygdaleae</taxon>
        <taxon>Prunus</taxon>
    </lineage>
</organism>
<proteinExistence type="predicted"/>
<sequence>MAKHAMPWQQERLITSLDEPQIALNMAKHVMLLHAKPHLASLDKLQMALIALNKTRNGMPWQDKAQISLVALNLAKHASHNLARQASTSLASLEYGKALACHGRTRLKYPQLPSIWQGMPHIDSVDKTQIASLALNIEKDAMPWQAKPHIVSLDKTQIALVALKLARHGMPW</sequence>
<keyword evidence="4" id="KW-1185">Reference proteome</keyword>
<dbReference type="InParanoid" id="A0A5E4GDA1"/>
<reference evidence="1 4" key="3">
    <citation type="journal article" date="2022" name="G3 (Bethesda)">
        <title>Whole-genome sequence and methylome profiling of the almond [Prunus dulcis (Mill.) D.A. Webb] cultivar 'Nonpareil'.</title>
        <authorList>
            <person name="D'Amico-Willman K.M."/>
            <person name="Ouma W.Z."/>
            <person name="Meulia T."/>
            <person name="Sideli G.M."/>
            <person name="Gradziel T.M."/>
            <person name="Fresnedo-Ramirez J."/>
        </authorList>
    </citation>
    <scope>NUCLEOTIDE SEQUENCE [LARGE SCALE GENOMIC DNA]</scope>
    <source>
        <strain evidence="1">Clone GOH B32 T37-40</strain>
    </source>
</reference>
<accession>A0A5E4GDA1</accession>
<dbReference type="Proteomes" id="UP000327085">
    <property type="component" value="Chromosome 1"/>
</dbReference>
<dbReference type="Gramene" id="VVA37518">
    <property type="protein sequence ID" value="VVA37518"/>
    <property type="gene ID" value="Prudul26B005670"/>
</dbReference>
<name>A0A5E4GDA1_PRUDU</name>
<dbReference type="EMBL" id="JAJFAZ020000001">
    <property type="protein sequence ID" value="KAI5351594.1"/>
    <property type="molecule type" value="Genomic_DNA"/>
</dbReference>
<reference evidence="3" key="2">
    <citation type="journal article" date="2020" name="Plant J.">
        <title>Transposons played a major role in the diversification between the closely related almond and peach genomes: results from the almond genome sequence.</title>
        <authorList>
            <person name="Alioto T."/>
            <person name="Alexiou K.G."/>
            <person name="Bardil A."/>
            <person name="Barteri F."/>
            <person name="Castanera R."/>
            <person name="Cruz F."/>
            <person name="Dhingra A."/>
            <person name="Duval H."/>
            <person name="Fernandez I Marti A."/>
            <person name="Frias L."/>
            <person name="Galan B."/>
            <person name="Garcia J.L."/>
            <person name="Howad W."/>
            <person name="Gomez-Garrido J."/>
            <person name="Gut M."/>
            <person name="Julca I."/>
            <person name="Morata J."/>
            <person name="Puigdomenech P."/>
            <person name="Ribeca P."/>
            <person name="Rubio Cabetas M.J."/>
            <person name="Vlasova A."/>
            <person name="Wirthensohn M."/>
            <person name="Garcia-Mas J."/>
            <person name="Gabaldon T."/>
            <person name="Casacuberta J.M."/>
            <person name="Arus P."/>
        </authorList>
    </citation>
    <scope>NUCLEOTIDE SEQUENCE [LARGE SCALE GENOMIC DNA]</scope>
    <source>
        <strain evidence="3">cv. Texas</strain>
    </source>
</reference>
<evidence type="ECO:0000313" key="2">
    <source>
        <dbReference type="EMBL" id="VVA37518.1"/>
    </source>
</evidence>
<evidence type="ECO:0000313" key="3">
    <source>
        <dbReference type="Proteomes" id="UP000327085"/>
    </source>
</evidence>
<protein>
    <submittedName>
        <fullName evidence="2">Uncharacterized protein</fullName>
    </submittedName>
</protein>
<dbReference type="EMBL" id="CABIKO010000544">
    <property type="protein sequence ID" value="VVA37518.1"/>
    <property type="molecule type" value="Genomic_DNA"/>
</dbReference>
<evidence type="ECO:0000313" key="1">
    <source>
        <dbReference type="EMBL" id="KAI5351594.1"/>
    </source>
</evidence>
<dbReference type="AlphaFoldDB" id="A0A5E4GDA1"/>
<gene>
    <name evidence="2" type="ORF">ALMOND_2B005670</name>
    <name evidence="1" type="ORF">L3X38_004485</name>
</gene>